<protein>
    <submittedName>
        <fullName evidence="1">Uncharacterized protein</fullName>
    </submittedName>
</protein>
<proteinExistence type="predicted"/>
<dbReference type="OrthoDB" id="2300756at2759"/>
<organism evidence="1">
    <name type="scientific">Rhizopus microsporus var. microsporus</name>
    <dbReference type="NCBI Taxonomy" id="86635"/>
    <lineage>
        <taxon>Eukaryota</taxon>
        <taxon>Fungi</taxon>
        <taxon>Fungi incertae sedis</taxon>
        <taxon>Mucoromycota</taxon>
        <taxon>Mucoromycotina</taxon>
        <taxon>Mucoromycetes</taxon>
        <taxon>Mucorales</taxon>
        <taxon>Mucorineae</taxon>
        <taxon>Rhizopodaceae</taxon>
        <taxon>Rhizopus</taxon>
    </lineage>
</organism>
<dbReference type="Proteomes" id="UP000242414">
    <property type="component" value="Unassembled WGS sequence"/>
</dbReference>
<evidence type="ECO:0000313" key="1">
    <source>
        <dbReference type="EMBL" id="ORE05627.1"/>
    </source>
</evidence>
<reference evidence="1" key="1">
    <citation type="journal article" date="2016" name="Proc. Natl. Acad. Sci. U.S.A.">
        <title>Lipid metabolic changes in an early divergent fungus govern the establishment of a mutualistic symbiosis with endobacteria.</title>
        <authorList>
            <person name="Lastovetsky O.A."/>
            <person name="Gaspar M.L."/>
            <person name="Mondo S.J."/>
            <person name="LaButti K.M."/>
            <person name="Sandor L."/>
            <person name="Grigoriev I.V."/>
            <person name="Henry S.A."/>
            <person name="Pawlowska T.E."/>
        </authorList>
    </citation>
    <scope>NUCLEOTIDE SEQUENCE [LARGE SCALE GENOMIC DNA]</scope>
    <source>
        <strain evidence="1">ATCC 52814</strain>
    </source>
</reference>
<dbReference type="VEuPathDB" id="FungiDB:BCV72DRAFT_330542"/>
<gene>
    <name evidence="1" type="ORF">BCV72DRAFT_330542</name>
</gene>
<name>A0A1X0R0S0_RHIZD</name>
<dbReference type="AlphaFoldDB" id="A0A1X0R0S0"/>
<dbReference type="EMBL" id="KV921941">
    <property type="protein sequence ID" value="ORE05627.1"/>
    <property type="molecule type" value="Genomic_DNA"/>
</dbReference>
<sequence length="82" mass="8947">MEKGRQISLKSKGSLLCRNPKCVIVKNNKASKSRDSLSALAIGISGLCKLLFRQTLPVFSPSISHSNTDFISITPSLLNTRE</sequence>
<accession>A0A1X0R0S0</accession>